<keyword evidence="5" id="KW-0547">Nucleotide-binding</keyword>
<keyword evidence="4" id="KW-0808">Transferase</keyword>
<feature type="domain" description="HAMP" evidence="11">
    <location>
        <begin position="222"/>
        <end position="273"/>
    </location>
</feature>
<dbReference type="Pfam" id="PF00672">
    <property type="entry name" value="HAMP"/>
    <property type="match status" value="1"/>
</dbReference>
<evidence type="ECO:0000259" key="11">
    <source>
        <dbReference type="PROSITE" id="PS50885"/>
    </source>
</evidence>
<dbReference type="CDD" id="cd06225">
    <property type="entry name" value="HAMP"/>
    <property type="match status" value="1"/>
</dbReference>
<feature type="transmembrane region" description="Helical" evidence="9">
    <location>
        <begin position="198"/>
        <end position="220"/>
    </location>
</feature>
<dbReference type="InterPro" id="IPR003660">
    <property type="entry name" value="HAMP_dom"/>
</dbReference>
<evidence type="ECO:0000259" key="10">
    <source>
        <dbReference type="PROSITE" id="PS50109"/>
    </source>
</evidence>
<dbReference type="SMART" id="SM00304">
    <property type="entry name" value="HAMP"/>
    <property type="match status" value="1"/>
</dbReference>
<reference evidence="12 13" key="2">
    <citation type="journal article" date="2016" name="ISME J.">
        <title>Physiological and genomic characterization of two novel marine thaumarchaeal strains indicates niche differentiation.</title>
        <authorList>
            <person name="Bayer B."/>
            <person name="Vojvoda J."/>
            <person name="Offre P."/>
            <person name="Alves R.J."/>
            <person name="Elisabeth N.H."/>
            <person name="Garcia J.A."/>
            <person name="Volland J.M."/>
            <person name="Srivastava A."/>
            <person name="Schleper C."/>
            <person name="Herndl G.J."/>
        </authorList>
    </citation>
    <scope>NUCLEOTIDE SEQUENCE [LARGE SCALE GENOMIC DNA]</scope>
    <source>
        <strain evidence="12 13">NF5</strain>
    </source>
</reference>
<dbReference type="PRINTS" id="PR00344">
    <property type="entry name" value="BCTRLSENSOR"/>
</dbReference>
<dbReference type="EC" id="2.7.13.3" evidence="2"/>
<name>A0A0D5C3C2_9ARCH</name>
<dbReference type="Pfam" id="PF12729">
    <property type="entry name" value="4HB_MCP_1"/>
    <property type="match status" value="1"/>
</dbReference>
<keyword evidence="6 12" id="KW-0418">Kinase</keyword>
<dbReference type="InterPro" id="IPR005467">
    <property type="entry name" value="His_kinase_dom"/>
</dbReference>
<keyword evidence="9" id="KW-1133">Transmembrane helix</keyword>
<evidence type="ECO:0000256" key="5">
    <source>
        <dbReference type="ARBA" id="ARBA00022741"/>
    </source>
</evidence>
<keyword evidence="8" id="KW-0902">Two-component regulatory system</keyword>
<dbReference type="AlphaFoldDB" id="A0A0D5C3C2"/>
<dbReference type="KEGG" id="nin:NADRNF5_1555"/>
<evidence type="ECO:0000256" key="1">
    <source>
        <dbReference type="ARBA" id="ARBA00000085"/>
    </source>
</evidence>
<feature type="domain" description="Histidine kinase" evidence="10">
    <location>
        <begin position="290"/>
        <end position="491"/>
    </location>
</feature>
<feature type="transmembrane region" description="Helical" evidence="9">
    <location>
        <begin position="7"/>
        <end position="27"/>
    </location>
</feature>
<evidence type="ECO:0000313" key="12">
    <source>
        <dbReference type="EMBL" id="AJW71236.1"/>
    </source>
</evidence>
<dbReference type="InterPro" id="IPR004358">
    <property type="entry name" value="Sig_transdc_His_kin-like_C"/>
</dbReference>
<accession>A0A0D5C3C2</accession>
<gene>
    <name evidence="12" type="ORF">NADRNF5_1555</name>
</gene>
<dbReference type="Gene3D" id="6.10.340.10">
    <property type="match status" value="1"/>
</dbReference>
<dbReference type="STRING" id="1580092.NADRNF5_1555"/>
<dbReference type="InterPro" id="IPR003661">
    <property type="entry name" value="HisK_dim/P_dom"/>
</dbReference>
<keyword evidence="9" id="KW-0812">Transmembrane</keyword>
<evidence type="ECO:0000256" key="2">
    <source>
        <dbReference type="ARBA" id="ARBA00012438"/>
    </source>
</evidence>
<reference evidence="13" key="1">
    <citation type="submission" date="2015-03" db="EMBL/GenBank/DDBJ databases">
        <title>Characterization of two novel Thaumarchaeota isolated from the Northern Adriatic Sea.</title>
        <authorList>
            <person name="Bayer B."/>
            <person name="Vojvoda J."/>
            <person name="Offre P."/>
            <person name="Srivastava A."/>
            <person name="Elisabeth N."/>
            <person name="Garcia J.A.L."/>
            <person name="Schleper C."/>
            <person name="Herndl G.J."/>
        </authorList>
    </citation>
    <scope>NUCLEOTIDE SEQUENCE [LARGE SCALE GENOMIC DNA]</scope>
    <source>
        <strain evidence="13">NF5</strain>
    </source>
</reference>
<dbReference type="InterPro" id="IPR003594">
    <property type="entry name" value="HATPase_dom"/>
</dbReference>
<keyword evidence="13" id="KW-1185">Reference proteome</keyword>
<proteinExistence type="predicted"/>
<comment type="catalytic activity">
    <reaction evidence="1">
        <text>ATP + protein L-histidine = ADP + protein N-phospho-L-histidine.</text>
        <dbReference type="EC" id="2.7.13.3"/>
    </reaction>
</comment>
<dbReference type="Pfam" id="PF00512">
    <property type="entry name" value="HisKA"/>
    <property type="match status" value="1"/>
</dbReference>
<protein>
    <recommendedName>
        <fullName evidence="2">histidine kinase</fullName>
        <ecNumber evidence="2">2.7.13.3</ecNumber>
    </recommendedName>
</protein>
<dbReference type="SUPFAM" id="SSF55874">
    <property type="entry name" value="ATPase domain of HSP90 chaperone/DNA topoisomerase II/histidine kinase"/>
    <property type="match status" value="1"/>
</dbReference>
<dbReference type="PANTHER" id="PTHR43065:SF10">
    <property type="entry name" value="PEROXIDE STRESS-ACTIVATED HISTIDINE KINASE MAK3"/>
    <property type="match status" value="1"/>
</dbReference>
<dbReference type="InterPro" id="IPR036890">
    <property type="entry name" value="HATPase_C_sf"/>
</dbReference>
<dbReference type="GeneID" id="24820734"/>
<dbReference type="InterPro" id="IPR036097">
    <property type="entry name" value="HisK_dim/P_sf"/>
</dbReference>
<evidence type="ECO:0000256" key="9">
    <source>
        <dbReference type="SAM" id="Phobius"/>
    </source>
</evidence>
<keyword evidence="7" id="KW-0067">ATP-binding</keyword>
<keyword evidence="9" id="KW-0472">Membrane</keyword>
<evidence type="ECO:0000313" key="13">
    <source>
        <dbReference type="Proteomes" id="UP000032408"/>
    </source>
</evidence>
<dbReference type="PROSITE" id="PS50885">
    <property type="entry name" value="HAMP"/>
    <property type="match status" value="1"/>
</dbReference>
<dbReference type="SUPFAM" id="SSF47384">
    <property type="entry name" value="Homodimeric domain of signal transducing histidine kinase"/>
    <property type="match status" value="1"/>
</dbReference>
<evidence type="ECO:0000256" key="3">
    <source>
        <dbReference type="ARBA" id="ARBA00022553"/>
    </source>
</evidence>
<dbReference type="EMBL" id="CP011070">
    <property type="protein sequence ID" value="AJW71236.1"/>
    <property type="molecule type" value="Genomic_DNA"/>
</dbReference>
<dbReference type="GO" id="GO:0000155">
    <property type="term" value="F:phosphorelay sensor kinase activity"/>
    <property type="evidence" value="ECO:0007669"/>
    <property type="project" value="InterPro"/>
</dbReference>
<dbReference type="HOGENOM" id="CLU_530633_0_0_2"/>
<dbReference type="SMART" id="SM00388">
    <property type="entry name" value="HisKA"/>
    <property type="match status" value="1"/>
</dbReference>
<evidence type="ECO:0000256" key="8">
    <source>
        <dbReference type="ARBA" id="ARBA00023012"/>
    </source>
</evidence>
<dbReference type="SMART" id="SM00387">
    <property type="entry name" value="HATPase_c"/>
    <property type="match status" value="1"/>
</dbReference>
<dbReference type="CDD" id="cd00082">
    <property type="entry name" value="HisKA"/>
    <property type="match status" value="1"/>
</dbReference>
<dbReference type="Gene3D" id="3.30.565.10">
    <property type="entry name" value="Histidine kinase-like ATPase, C-terminal domain"/>
    <property type="match status" value="1"/>
</dbReference>
<dbReference type="Pfam" id="PF02518">
    <property type="entry name" value="HATPase_c"/>
    <property type="match status" value="1"/>
</dbReference>
<dbReference type="PROSITE" id="PS50109">
    <property type="entry name" value="HIS_KIN"/>
    <property type="match status" value="1"/>
</dbReference>
<dbReference type="PANTHER" id="PTHR43065">
    <property type="entry name" value="SENSOR HISTIDINE KINASE"/>
    <property type="match status" value="1"/>
</dbReference>
<dbReference type="GO" id="GO:0005524">
    <property type="term" value="F:ATP binding"/>
    <property type="evidence" value="ECO:0007669"/>
    <property type="project" value="UniProtKB-KW"/>
</dbReference>
<dbReference type="Proteomes" id="UP000032408">
    <property type="component" value="Chromosome"/>
</dbReference>
<keyword evidence="3" id="KW-0597">Phosphoprotein</keyword>
<organism evidence="12 13">
    <name type="scientific">Nitrosopumilus adriaticus</name>
    <dbReference type="NCBI Taxonomy" id="1580092"/>
    <lineage>
        <taxon>Archaea</taxon>
        <taxon>Nitrososphaerota</taxon>
        <taxon>Nitrososphaeria</taxon>
        <taxon>Nitrosopumilales</taxon>
        <taxon>Nitrosopumilaceae</taxon>
        <taxon>Nitrosopumilus</taxon>
    </lineage>
</organism>
<evidence type="ECO:0000256" key="7">
    <source>
        <dbReference type="ARBA" id="ARBA00022840"/>
    </source>
</evidence>
<sequence>MKIRTKLVLEVVVLFALVGMISFVSIMNTKQLQDSFSSISSETLPVLDTLKDMRYASTQLSAITMEIVLIEDETRNTGENEYRELEEILEINFYKIEQAKSLFNDSFSKYSSLMIKNYDDDINTTEELAAKWNDLLFISNNMIQLKTSGVSGLQILQLNQDFNSSFDKMNAEIDHAIELTSGNIDQRQEYIDLLVTEVTWSIVIALNLFVLTALVIRFLILRSISNPLNKIRKVTHSIAKGDFVLYPEKGNDEISELGRDINIMSKDLAELHKKIIEKERLSSIGSLATRFAHDIRNPLSVIKNSFEIIEIKTKNTLDDSLLKNFERIGRAVERITHQTDDVLDYVSVTEVKREKCSLLSIIKSTIKNNKIPYGVKITIPENDCMILCDPYKLEIILTNLVINACYAINDDGKIIFRIIETDDDVIIEVEDSGKGISDDDLDKIFEPLFTTKQTGTGLGLSSCKSIIDAHEGKISVRNNPTTFSIQLPKKPANYQIPIKKEHAKSRSKFASTE</sequence>
<evidence type="ECO:0000256" key="4">
    <source>
        <dbReference type="ARBA" id="ARBA00022679"/>
    </source>
</evidence>
<dbReference type="InterPro" id="IPR024478">
    <property type="entry name" value="HlyB_4HB_MCP"/>
</dbReference>
<dbReference type="RefSeq" id="WP_048116785.1">
    <property type="nucleotide sequence ID" value="NZ_CP011070.1"/>
</dbReference>
<dbReference type="SUPFAM" id="SSF158472">
    <property type="entry name" value="HAMP domain-like"/>
    <property type="match status" value="1"/>
</dbReference>
<dbReference type="OrthoDB" id="8127at2157"/>
<dbReference type="GO" id="GO:0016020">
    <property type="term" value="C:membrane"/>
    <property type="evidence" value="ECO:0007669"/>
    <property type="project" value="InterPro"/>
</dbReference>
<evidence type="ECO:0000256" key="6">
    <source>
        <dbReference type="ARBA" id="ARBA00022777"/>
    </source>
</evidence>
<dbReference type="Gene3D" id="1.10.287.130">
    <property type="match status" value="1"/>
</dbReference>